<keyword evidence="6 12" id="KW-0067">ATP-binding</keyword>
<dbReference type="PANTHER" id="PTHR43394">
    <property type="entry name" value="ATP-DEPENDENT PERMEASE MDL1, MITOCHONDRIAL"/>
    <property type="match status" value="1"/>
</dbReference>
<keyword evidence="8 9" id="KW-0472">Membrane</keyword>
<evidence type="ECO:0000256" key="4">
    <source>
        <dbReference type="ARBA" id="ARBA00022692"/>
    </source>
</evidence>
<keyword evidence="4 9" id="KW-0812">Transmembrane</keyword>
<evidence type="ECO:0000256" key="1">
    <source>
        <dbReference type="ARBA" id="ARBA00004651"/>
    </source>
</evidence>
<sequence length="588" mass="67024">MGYIRWFLSFLKKYRVRMIVGLILVFITSLLVLINPQISGMIVDEVIEGQHYEKLGILLLIMIGVTLVRSLLRFTFLMCFESSSQGLVYDMREEAYRKLMKEDFNFFNKNRTGDLMSRQTGDMDAVRHMVSHVIYFSFENILVFLMALVMIFSVNVKMALCMLIVLPFTLAVTLSQRRHIKPAFDRVRDCFSSLNAFAQETIAGNRVVKAFAKEDYELEKFDRENDGYRDAQLNAASIWMKYIPMFEVLSQCLTIILMIMGGFMVIDGEMTIGNMVTVNGYLWMLNSPLRQAGWIINDLQRFLTAIEKIYKVYTTEPDIKQPEHVVEKRKLKGSVTFDHVNYYTNDDTVLKDISFHVEPGQTVGIIGATGSGKSSLVNLICRFYDVNQGRVLVDDIDVRNLNLQTLRGNIGIAMQDVFLFSDTIEGNIAYGNPDCTFEQVQAAAKIANADEFIREMPEGYDTIIGERGVGLSGGQKQRISLARAILKDPSIIILDDTTSAIDMETESMIQNELKKISDERTVFIIAHRISSIIHADQILVLDNGRLVERGTHEQLLAKKGYYSTVFHHQYGEFDRFKKVRAEKGRGEA</sequence>
<dbReference type="Proteomes" id="UP001198200">
    <property type="component" value="Unassembled WGS sequence"/>
</dbReference>
<evidence type="ECO:0000256" key="5">
    <source>
        <dbReference type="ARBA" id="ARBA00022741"/>
    </source>
</evidence>
<feature type="transmembrane region" description="Helical" evidence="9">
    <location>
        <begin position="133"/>
        <end position="151"/>
    </location>
</feature>
<dbReference type="Gene3D" id="3.40.50.300">
    <property type="entry name" value="P-loop containing nucleotide triphosphate hydrolases"/>
    <property type="match status" value="1"/>
</dbReference>
<feature type="transmembrane region" description="Helical" evidence="9">
    <location>
        <begin position="248"/>
        <end position="266"/>
    </location>
</feature>
<evidence type="ECO:0000256" key="8">
    <source>
        <dbReference type="ARBA" id="ARBA00023136"/>
    </source>
</evidence>
<dbReference type="Gene3D" id="1.20.1560.10">
    <property type="entry name" value="ABC transporter type 1, transmembrane domain"/>
    <property type="match status" value="1"/>
</dbReference>
<dbReference type="AlphaFoldDB" id="A0AAE3JDD4"/>
<organism evidence="12 13">
    <name type="scientific">Anthropogastromicrobium aceti</name>
    <dbReference type="NCBI Taxonomy" id="2981768"/>
    <lineage>
        <taxon>Bacteria</taxon>
        <taxon>Bacillati</taxon>
        <taxon>Bacillota</taxon>
        <taxon>Clostridia</taxon>
        <taxon>Lachnospirales</taxon>
        <taxon>Lachnospiraceae</taxon>
        <taxon>Anthropogastromicrobium</taxon>
    </lineage>
</organism>
<dbReference type="InterPro" id="IPR036640">
    <property type="entry name" value="ABC1_TM_sf"/>
</dbReference>
<reference evidence="12 13" key="1">
    <citation type="submission" date="2021-10" db="EMBL/GenBank/DDBJ databases">
        <title>Anaerobic single-cell dispensing facilitates the cultivation of human gut bacteria.</title>
        <authorList>
            <person name="Afrizal A."/>
        </authorList>
    </citation>
    <scope>NUCLEOTIDE SEQUENCE [LARGE SCALE GENOMIC DNA]</scope>
    <source>
        <strain evidence="12 13">CLA-AA-H224</strain>
    </source>
</reference>
<evidence type="ECO:0000259" key="11">
    <source>
        <dbReference type="PROSITE" id="PS50929"/>
    </source>
</evidence>
<feature type="transmembrane region" description="Helical" evidence="9">
    <location>
        <begin position="55"/>
        <end position="72"/>
    </location>
</feature>
<dbReference type="GO" id="GO:0015421">
    <property type="term" value="F:ABC-type oligopeptide transporter activity"/>
    <property type="evidence" value="ECO:0007669"/>
    <property type="project" value="TreeGrafter"/>
</dbReference>
<dbReference type="InterPro" id="IPR011527">
    <property type="entry name" value="ABC1_TM_dom"/>
</dbReference>
<dbReference type="SUPFAM" id="SSF52540">
    <property type="entry name" value="P-loop containing nucleoside triphosphate hydrolases"/>
    <property type="match status" value="1"/>
</dbReference>
<evidence type="ECO:0000256" key="3">
    <source>
        <dbReference type="ARBA" id="ARBA00022475"/>
    </source>
</evidence>
<keyword evidence="2" id="KW-0813">Transport</keyword>
<proteinExistence type="predicted"/>
<name>A0AAE3JDD4_9FIRM</name>
<dbReference type="EMBL" id="JAJEQN010000054">
    <property type="protein sequence ID" value="MCC2222881.1"/>
    <property type="molecule type" value="Genomic_DNA"/>
</dbReference>
<dbReference type="InterPro" id="IPR027417">
    <property type="entry name" value="P-loop_NTPase"/>
</dbReference>
<evidence type="ECO:0000313" key="12">
    <source>
        <dbReference type="EMBL" id="MCC2222881.1"/>
    </source>
</evidence>
<dbReference type="InterPro" id="IPR017871">
    <property type="entry name" value="ABC_transporter-like_CS"/>
</dbReference>
<dbReference type="GO" id="GO:0005524">
    <property type="term" value="F:ATP binding"/>
    <property type="evidence" value="ECO:0007669"/>
    <property type="project" value="UniProtKB-KW"/>
</dbReference>
<dbReference type="InterPro" id="IPR039421">
    <property type="entry name" value="Type_1_exporter"/>
</dbReference>
<feature type="transmembrane region" description="Helical" evidence="9">
    <location>
        <begin position="16"/>
        <end position="35"/>
    </location>
</feature>
<dbReference type="InterPro" id="IPR003439">
    <property type="entry name" value="ABC_transporter-like_ATP-bd"/>
</dbReference>
<comment type="caution">
    <text evidence="12">The sequence shown here is derived from an EMBL/GenBank/DDBJ whole genome shotgun (WGS) entry which is preliminary data.</text>
</comment>
<keyword evidence="7 9" id="KW-1133">Transmembrane helix</keyword>
<dbReference type="GO" id="GO:0016887">
    <property type="term" value="F:ATP hydrolysis activity"/>
    <property type="evidence" value="ECO:0007669"/>
    <property type="project" value="InterPro"/>
</dbReference>
<evidence type="ECO:0000256" key="6">
    <source>
        <dbReference type="ARBA" id="ARBA00022840"/>
    </source>
</evidence>
<accession>A0AAE3JDD4</accession>
<evidence type="ECO:0000256" key="7">
    <source>
        <dbReference type="ARBA" id="ARBA00022989"/>
    </source>
</evidence>
<dbReference type="SMART" id="SM00382">
    <property type="entry name" value="AAA"/>
    <property type="match status" value="1"/>
</dbReference>
<evidence type="ECO:0000313" key="13">
    <source>
        <dbReference type="Proteomes" id="UP001198200"/>
    </source>
</evidence>
<dbReference type="FunFam" id="3.40.50.300:FF:000221">
    <property type="entry name" value="Multidrug ABC transporter ATP-binding protein"/>
    <property type="match status" value="1"/>
</dbReference>
<dbReference type="RefSeq" id="WP_118615943.1">
    <property type="nucleotide sequence ID" value="NZ_JAJEQN010000054.1"/>
</dbReference>
<keyword evidence="13" id="KW-1185">Reference proteome</keyword>
<dbReference type="Pfam" id="PF00664">
    <property type="entry name" value="ABC_membrane"/>
    <property type="match status" value="1"/>
</dbReference>
<dbReference type="PROSITE" id="PS00211">
    <property type="entry name" value="ABC_TRANSPORTER_1"/>
    <property type="match status" value="1"/>
</dbReference>
<evidence type="ECO:0000259" key="10">
    <source>
        <dbReference type="PROSITE" id="PS50893"/>
    </source>
</evidence>
<keyword evidence="5" id="KW-0547">Nucleotide-binding</keyword>
<dbReference type="PROSITE" id="PS50893">
    <property type="entry name" value="ABC_TRANSPORTER_2"/>
    <property type="match status" value="1"/>
</dbReference>
<dbReference type="GO" id="GO:0005886">
    <property type="term" value="C:plasma membrane"/>
    <property type="evidence" value="ECO:0007669"/>
    <property type="project" value="UniProtKB-SubCell"/>
</dbReference>
<feature type="domain" description="ABC transmembrane type-1" evidence="11">
    <location>
        <begin position="19"/>
        <end position="301"/>
    </location>
</feature>
<dbReference type="PANTHER" id="PTHR43394:SF1">
    <property type="entry name" value="ATP-BINDING CASSETTE SUB-FAMILY B MEMBER 10, MITOCHONDRIAL"/>
    <property type="match status" value="1"/>
</dbReference>
<feature type="transmembrane region" description="Helical" evidence="9">
    <location>
        <begin position="157"/>
        <end position="174"/>
    </location>
</feature>
<comment type="subcellular location">
    <subcellularLocation>
        <location evidence="1">Cell membrane</location>
        <topology evidence="1">Multi-pass membrane protein</topology>
    </subcellularLocation>
</comment>
<dbReference type="InterPro" id="IPR003593">
    <property type="entry name" value="AAA+_ATPase"/>
</dbReference>
<dbReference type="SUPFAM" id="SSF90123">
    <property type="entry name" value="ABC transporter transmembrane region"/>
    <property type="match status" value="1"/>
</dbReference>
<feature type="domain" description="ABC transporter" evidence="10">
    <location>
        <begin position="335"/>
        <end position="568"/>
    </location>
</feature>
<gene>
    <name evidence="12" type="ORF">LKD48_14845</name>
</gene>
<dbReference type="PROSITE" id="PS50929">
    <property type="entry name" value="ABC_TM1F"/>
    <property type="match status" value="1"/>
</dbReference>
<protein>
    <submittedName>
        <fullName evidence="12">ABC transporter ATP-binding protein/permease</fullName>
    </submittedName>
</protein>
<keyword evidence="3" id="KW-1003">Cell membrane</keyword>
<dbReference type="Pfam" id="PF00005">
    <property type="entry name" value="ABC_tran"/>
    <property type="match status" value="1"/>
</dbReference>
<dbReference type="CDD" id="cd18542">
    <property type="entry name" value="ABC_6TM_YknU_like"/>
    <property type="match status" value="1"/>
</dbReference>
<evidence type="ECO:0000256" key="9">
    <source>
        <dbReference type="SAM" id="Phobius"/>
    </source>
</evidence>
<evidence type="ECO:0000256" key="2">
    <source>
        <dbReference type="ARBA" id="ARBA00022448"/>
    </source>
</evidence>